<accession>A0AAV2S063</accession>
<organism evidence="2 3">
    <name type="scientific">Meganyctiphanes norvegica</name>
    <name type="common">Northern krill</name>
    <name type="synonym">Thysanopoda norvegica</name>
    <dbReference type="NCBI Taxonomy" id="48144"/>
    <lineage>
        <taxon>Eukaryota</taxon>
        <taxon>Metazoa</taxon>
        <taxon>Ecdysozoa</taxon>
        <taxon>Arthropoda</taxon>
        <taxon>Crustacea</taxon>
        <taxon>Multicrustacea</taxon>
        <taxon>Malacostraca</taxon>
        <taxon>Eumalacostraca</taxon>
        <taxon>Eucarida</taxon>
        <taxon>Euphausiacea</taxon>
        <taxon>Euphausiidae</taxon>
        <taxon>Meganyctiphanes</taxon>
    </lineage>
</organism>
<name>A0AAV2S063_MEGNR</name>
<feature type="compositionally biased region" description="Low complexity" evidence="1">
    <location>
        <begin position="241"/>
        <end position="268"/>
    </location>
</feature>
<evidence type="ECO:0000256" key="1">
    <source>
        <dbReference type="SAM" id="MobiDB-lite"/>
    </source>
</evidence>
<protein>
    <submittedName>
        <fullName evidence="2">Uncharacterized protein</fullName>
    </submittedName>
</protein>
<evidence type="ECO:0000313" key="3">
    <source>
        <dbReference type="Proteomes" id="UP001497623"/>
    </source>
</evidence>
<proteinExistence type="predicted"/>
<keyword evidence="3" id="KW-1185">Reference proteome</keyword>
<sequence length="355" mass="38882">MDESNEVSGTFGVPKWMKKKTIRYEVEDFIVSPPSKEEGSYFQLCYGRSNSRQSAFEKISCQKDDLENEGIGVLGVEGPDSIGGHRERQQSIGGTISISSGGFEFDQTPEEPSTSTFTFDIGSGPKVDPLFVLPWKYDSKLKEHKDDLCLTPTTSNIQDLCTAVQHCQVKEKEVFDEISTTSSFEDSVNRERRRNKSGQRLVDLVAPLAPHAKPIKKKSLSSQDDESIDELSSNATPSPCVTPFSTPAVTPAVTPGVTPVVTPAGSPTRQRKVQKVTGVVMDPSATSMAISSYFFTKPFKSSHDQMDSVKRTEQLLEAAKLGGSSESKPKLGKPCKPKAKPTALREMNFWAPTSM</sequence>
<feature type="region of interest" description="Disordered" evidence="1">
    <location>
        <begin position="320"/>
        <end position="342"/>
    </location>
</feature>
<reference evidence="2 3" key="1">
    <citation type="submission" date="2024-05" db="EMBL/GenBank/DDBJ databases">
        <authorList>
            <person name="Wallberg A."/>
        </authorList>
    </citation>
    <scope>NUCLEOTIDE SEQUENCE [LARGE SCALE GENOMIC DNA]</scope>
</reference>
<evidence type="ECO:0000313" key="2">
    <source>
        <dbReference type="EMBL" id="CAL4149908.1"/>
    </source>
</evidence>
<feature type="compositionally biased region" description="Polar residues" evidence="1">
    <location>
        <begin position="230"/>
        <end position="239"/>
    </location>
</feature>
<dbReference type="Proteomes" id="UP001497623">
    <property type="component" value="Unassembled WGS sequence"/>
</dbReference>
<feature type="compositionally biased region" description="Basic residues" evidence="1">
    <location>
        <begin position="330"/>
        <end position="339"/>
    </location>
</feature>
<dbReference type="AlphaFoldDB" id="A0AAV2S063"/>
<feature type="region of interest" description="Disordered" evidence="1">
    <location>
        <begin position="181"/>
        <end position="275"/>
    </location>
</feature>
<dbReference type="EMBL" id="CAXKWB010037446">
    <property type="protein sequence ID" value="CAL4149908.1"/>
    <property type="molecule type" value="Genomic_DNA"/>
</dbReference>
<gene>
    <name evidence="2" type="ORF">MNOR_LOCUS30513</name>
</gene>
<comment type="caution">
    <text evidence="2">The sequence shown here is derived from an EMBL/GenBank/DDBJ whole genome shotgun (WGS) entry which is preliminary data.</text>
</comment>